<evidence type="ECO:0000313" key="2">
    <source>
        <dbReference type="Proteomes" id="UP001550739"/>
    </source>
</evidence>
<protein>
    <submittedName>
        <fullName evidence="1">DUF1839 family protein</fullName>
    </submittedName>
</protein>
<keyword evidence="2" id="KW-1185">Reference proteome</keyword>
<comment type="caution">
    <text evidence="1">The sequence shown here is derived from an EMBL/GenBank/DDBJ whole genome shotgun (WGS) entry which is preliminary data.</text>
</comment>
<gene>
    <name evidence="1" type="ORF">AB0E89_20940</name>
</gene>
<sequence>MKPVISLRPETYTRHSLHSPDRVWTETNCSLDVWIEVIHSLGLDPTPAAVCALSADFIGDQWRFLKFPVEDLRRLYGLNVEEINVWRPLGQHIEEHLAAGRLVTVEADAFFLPDTAGTAYRRTHTKSTIVANAVDIAGRRLAYFHGTGYWELSGADCDAVLQSGVADSRWMLPPYAEVVTLDRLVRRDADLTTCAKQLAREHIGRRPPDNPVVRLARRVEADAQWLARQGIAAFHQYAFGSLRQCGANAELAASALTWLADRGAGRLSPAAAAFASAAAAAKSAQFKLARAGRRGTRDVHGVLDAVAEAWGQGTAHLAVWSRHPADERADVTG</sequence>
<organism evidence="1 2">
    <name type="scientific">Streptomyces sp. 900129855</name>
    <dbReference type="NCBI Taxonomy" id="3155129"/>
    <lineage>
        <taxon>Bacteria</taxon>
        <taxon>Bacillati</taxon>
        <taxon>Actinomycetota</taxon>
        <taxon>Actinomycetes</taxon>
        <taxon>Kitasatosporales</taxon>
        <taxon>Streptomycetaceae</taxon>
        <taxon>Streptomyces</taxon>
    </lineage>
</organism>
<dbReference type="RefSeq" id="WP_334574402.1">
    <property type="nucleotide sequence ID" value="NZ_JBEZVE010000010.1"/>
</dbReference>
<evidence type="ECO:0000313" key="1">
    <source>
        <dbReference type="EMBL" id="MEU3782986.1"/>
    </source>
</evidence>
<dbReference type="EMBL" id="JBEZVE010000010">
    <property type="protein sequence ID" value="MEU3782986.1"/>
    <property type="molecule type" value="Genomic_DNA"/>
</dbReference>
<accession>A0ABV2ZK97</accession>
<dbReference type="Pfam" id="PF08893">
    <property type="entry name" value="DUF1839"/>
    <property type="match status" value="1"/>
</dbReference>
<reference evidence="1 2" key="1">
    <citation type="submission" date="2024-06" db="EMBL/GenBank/DDBJ databases">
        <title>The Natural Products Discovery Center: Release of the First 8490 Sequenced Strains for Exploring Actinobacteria Biosynthetic Diversity.</title>
        <authorList>
            <person name="Kalkreuter E."/>
            <person name="Kautsar S.A."/>
            <person name="Yang D."/>
            <person name="Bader C.D."/>
            <person name="Teijaro C.N."/>
            <person name="Fluegel L."/>
            <person name="Davis C.M."/>
            <person name="Simpson J.R."/>
            <person name="Lauterbach L."/>
            <person name="Steele A.D."/>
            <person name="Gui C."/>
            <person name="Meng S."/>
            <person name="Li G."/>
            <person name="Viehrig K."/>
            <person name="Ye F."/>
            <person name="Su P."/>
            <person name="Kiefer A.F."/>
            <person name="Nichols A."/>
            <person name="Cepeda A.J."/>
            <person name="Yan W."/>
            <person name="Fan B."/>
            <person name="Jiang Y."/>
            <person name="Adhikari A."/>
            <person name="Zheng C.-J."/>
            <person name="Schuster L."/>
            <person name="Cowan T.M."/>
            <person name="Smanski M.J."/>
            <person name="Chevrette M.G."/>
            <person name="De Carvalho L.P.S."/>
            <person name="Shen B."/>
        </authorList>
    </citation>
    <scope>NUCLEOTIDE SEQUENCE [LARGE SCALE GENOMIC DNA]</scope>
    <source>
        <strain evidence="1 2">NPDC033843</strain>
    </source>
</reference>
<dbReference type="Proteomes" id="UP001550739">
    <property type="component" value="Unassembled WGS sequence"/>
</dbReference>
<proteinExistence type="predicted"/>
<dbReference type="InterPro" id="IPR014989">
    <property type="entry name" value="DUF1839"/>
</dbReference>
<name>A0ABV2ZK97_9ACTN</name>